<accession>A0ABP0MKM1</accession>
<comment type="caution">
    <text evidence="1">The sequence shown here is derived from an EMBL/GenBank/DDBJ whole genome shotgun (WGS) entry which is preliminary data.</text>
</comment>
<reference evidence="1 2" key="1">
    <citation type="submission" date="2024-02" db="EMBL/GenBank/DDBJ databases">
        <authorList>
            <person name="Chen Y."/>
            <person name="Shah S."/>
            <person name="Dougan E. K."/>
            <person name="Thang M."/>
            <person name="Chan C."/>
        </authorList>
    </citation>
    <scope>NUCLEOTIDE SEQUENCE [LARGE SCALE GENOMIC DNA]</scope>
</reference>
<protein>
    <submittedName>
        <fullName evidence="1">Uncharacterized protein</fullName>
    </submittedName>
</protein>
<evidence type="ECO:0000313" key="2">
    <source>
        <dbReference type="Proteomes" id="UP001642484"/>
    </source>
</evidence>
<proteinExistence type="predicted"/>
<keyword evidence="2" id="KW-1185">Reference proteome</keyword>
<organism evidence="1 2">
    <name type="scientific">Durusdinium trenchii</name>
    <dbReference type="NCBI Taxonomy" id="1381693"/>
    <lineage>
        <taxon>Eukaryota</taxon>
        <taxon>Sar</taxon>
        <taxon>Alveolata</taxon>
        <taxon>Dinophyceae</taxon>
        <taxon>Suessiales</taxon>
        <taxon>Symbiodiniaceae</taxon>
        <taxon>Durusdinium</taxon>
    </lineage>
</organism>
<name>A0ABP0MKM1_9DINO</name>
<dbReference type="Proteomes" id="UP001642484">
    <property type="component" value="Unassembled WGS sequence"/>
</dbReference>
<evidence type="ECO:0000313" key="1">
    <source>
        <dbReference type="EMBL" id="CAK9050675.1"/>
    </source>
</evidence>
<sequence>MPTHAEVIAQNPLEAPADFWTNVYYDGSQGGQWSFGISGSICLAGKLCSVLLAVHCARGAVGREKAECLALWKGRLMHLEGSPIYERSDNEADQTVLKLEHI</sequence>
<dbReference type="EMBL" id="CAXAMN010017546">
    <property type="protein sequence ID" value="CAK9050675.1"/>
    <property type="molecule type" value="Genomic_DNA"/>
</dbReference>
<gene>
    <name evidence="1" type="ORF">CCMP2556_LOCUS25813</name>
</gene>